<proteinExistence type="predicted"/>
<feature type="region of interest" description="Disordered" evidence="1">
    <location>
        <begin position="17"/>
        <end position="45"/>
    </location>
</feature>
<feature type="compositionally biased region" description="Basic and acidic residues" evidence="1">
    <location>
        <begin position="25"/>
        <end position="38"/>
    </location>
</feature>
<evidence type="ECO:0000313" key="2">
    <source>
        <dbReference type="EMBL" id="EPX58884.1"/>
    </source>
</evidence>
<dbReference type="AlphaFoldDB" id="S9QC22"/>
<reference evidence="2" key="1">
    <citation type="submission" date="2013-05" db="EMBL/GenBank/DDBJ databases">
        <title>Genome assembly of Cystobacter fuscus DSM 2262.</title>
        <authorList>
            <person name="Sharma G."/>
            <person name="Khatri I."/>
            <person name="Kaur C."/>
            <person name="Mayilraj S."/>
            <person name="Subramanian S."/>
        </authorList>
    </citation>
    <scope>NUCLEOTIDE SEQUENCE [LARGE SCALE GENOMIC DNA]</scope>
    <source>
        <strain evidence="2">DSM 2262</strain>
    </source>
</reference>
<dbReference type="EMBL" id="ANAH02000021">
    <property type="protein sequence ID" value="EPX58884.1"/>
    <property type="molecule type" value="Genomic_DNA"/>
</dbReference>
<keyword evidence="3" id="KW-1185">Reference proteome</keyword>
<protein>
    <submittedName>
        <fullName evidence="2">Uncharacterized protein</fullName>
    </submittedName>
</protein>
<evidence type="ECO:0000256" key="1">
    <source>
        <dbReference type="SAM" id="MobiDB-lite"/>
    </source>
</evidence>
<sequence>METFPRAILRGDPVAVTGSVLPEGDAGRTNRLEGERRIMRPRALP</sequence>
<dbReference type="RefSeq" id="WP_002629946.1">
    <property type="nucleotide sequence ID" value="NZ_ANAH02000021.1"/>
</dbReference>
<gene>
    <name evidence="2" type="ORF">D187_003599</name>
</gene>
<evidence type="ECO:0000313" key="3">
    <source>
        <dbReference type="Proteomes" id="UP000011682"/>
    </source>
</evidence>
<accession>S9QC22</accession>
<comment type="caution">
    <text evidence="2">The sequence shown here is derived from an EMBL/GenBank/DDBJ whole genome shotgun (WGS) entry which is preliminary data.</text>
</comment>
<dbReference type="Proteomes" id="UP000011682">
    <property type="component" value="Unassembled WGS sequence"/>
</dbReference>
<name>S9QC22_CYSF2</name>
<organism evidence="2 3">
    <name type="scientific">Cystobacter fuscus (strain ATCC 25194 / DSM 2262 / NBRC 100088 / M29)</name>
    <dbReference type="NCBI Taxonomy" id="1242864"/>
    <lineage>
        <taxon>Bacteria</taxon>
        <taxon>Pseudomonadati</taxon>
        <taxon>Myxococcota</taxon>
        <taxon>Myxococcia</taxon>
        <taxon>Myxococcales</taxon>
        <taxon>Cystobacterineae</taxon>
        <taxon>Archangiaceae</taxon>
        <taxon>Cystobacter</taxon>
    </lineage>
</organism>